<evidence type="ECO:0000256" key="1">
    <source>
        <dbReference type="SAM" id="SignalP"/>
    </source>
</evidence>
<protein>
    <recommendedName>
        <fullName evidence="4">Peptidase inhibitor family I36</fullName>
    </recommendedName>
</protein>
<evidence type="ECO:0000313" key="3">
    <source>
        <dbReference type="Proteomes" id="UP000281738"/>
    </source>
</evidence>
<gene>
    <name evidence="2" type="ORF">EDD33_2013</name>
</gene>
<accession>A0A3N2CUH1</accession>
<proteinExistence type="predicted"/>
<dbReference type="Proteomes" id="UP000281738">
    <property type="component" value="Unassembled WGS sequence"/>
</dbReference>
<dbReference type="EMBL" id="RKHO01000001">
    <property type="protein sequence ID" value="ROR91151.1"/>
    <property type="molecule type" value="Genomic_DNA"/>
</dbReference>
<feature type="signal peptide" evidence="1">
    <location>
        <begin position="1"/>
        <end position="27"/>
    </location>
</feature>
<comment type="caution">
    <text evidence="2">The sequence shown here is derived from an EMBL/GenBank/DDBJ whole genome shotgun (WGS) entry which is preliminary data.</text>
</comment>
<keyword evidence="3" id="KW-1185">Reference proteome</keyword>
<name>A0A3N2CUH1_9ACTN</name>
<reference evidence="2 3" key="1">
    <citation type="submission" date="2018-11" db="EMBL/GenBank/DDBJ databases">
        <title>Sequencing the genomes of 1000 actinobacteria strains.</title>
        <authorList>
            <person name="Klenk H.-P."/>
        </authorList>
    </citation>
    <scope>NUCLEOTIDE SEQUENCE [LARGE SCALE GENOMIC DNA]</scope>
    <source>
        <strain evidence="2 3">DSM 12652</strain>
    </source>
</reference>
<feature type="chain" id="PRO_5018041133" description="Peptidase inhibitor family I36" evidence="1">
    <location>
        <begin position="28"/>
        <end position="105"/>
    </location>
</feature>
<evidence type="ECO:0008006" key="4">
    <source>
        <dbReference type="Google" id="ProtNLM"/>
    </source>
</evidence>
<keyword evidence="1" id="KW-0732">Signal</keyword>
<dbReference type="AlphaFoldDB" id="A0A3N2CUH1"/>
<organism evidence="2 3">
    <name type="scientific">Nocardioides aurantiacus</name>
    <dbReference type="NCBI Taxonomy" id="86796"/>
    <lineage>
        <taxon>Bacteria</taxon>
        <taxon>Bacillati</taxon>
        <taxon>Actinomycetota</taxon>
        <taxon>Actinomycetes</taxon>
        <taxon>Propionibacteriales</taxon>
        <taxon>Nocardioidaceae</taxon>
        <taxon>Nocardioides</taxon>
    </lineage>
</organism>
<evidence type="ECO:0000313" key="2">
    <source>
        <dbReference type="EMBL" id="ROR91151.1"/>
    </source>
</evidence>
<sequence>MSFRALVVAGVAGLVGAAVLPAAPASAHDPDSRSCVTQHGWSHVKRGMKKKTVHAIFDTRGTFSDGHAGGYTRRYRPCNWNGGTDVRLYVGFSGETNRVVEKRLV</sequence>